<evidence type="ECO:0000313" key="1">
    <source>
        <dbReference type="EMBL" id="KAF8411483.1"/>
    </source>
</evidence>
<reference evidence="1 2" key="1">
    <citation type="submission" date="2020-04" db="EMBL/GenBank/DDBJ databases">
        <title>Plant Genome Project.</title>
        <authorList>
            <person name="Zhang R.-G."/>
        </authorList>
    </citation>
    <scope>NUCLEOTIDE SEQUENCE [LARGE SCALE GENOMIC DNA]</scope>
    <source>
        <strain evidence="1">YNK0</strain>
        <tissue evidence="1">Leaf</tissue>
    </source>
</reference>
<dbReference type="OrthoDB" id="1742896at2759"/>
<name>A0A835DPP1_TETSI</name>
<protein>
    <submittedName>
        <fullName evidence="1">Uncharacterized protein</fullName>
    </submittedName>
</protein>
<keyword evidence="2" id="KW-1185">Reference proteome</keyword>
<accession>A0A835DPP1</accession>
<organism evidence="1 2">
    <name type="scientific">Tetracentron sinense</name>
    <name type="common">Spur-leaf</name>
    <dbReference type="NCBI Taxonomy" id="13715"/>
    <lineage>
        <taxon>Eukaryota</taxon>
        <taxon>Viridiplantae</taxon>
        <taxon>Streptophyta</taxon>
        <taxon>Embryophyta</taxon>
        <taxon>Tracheophyta</taxon>
        <taxon>Spermatophyta</taxon>
        <taxon>Magnoliopsida</taxon>
        <taxon>Trochodendrales</taxon>
        <taxon>Trochodendraceae</taxon>
        <taxon>Tetracentron</taxon>
    </lineage>
</organism>
<proteinExistence type="predicted"/>
<dbReference type="InterPro" id="IPR044534">
    <property type="entry name" value="TTL1-4"/>
</dbReference>
<dbReference type="PANTHER" id="PTHR46050">
    <property type="entry name" value="TPR REPEAT-CONTAINING THIOREDOXIN"/>
    <property type="match status" value="1"/>
</dbReference>
<dbReference type="Proteomes" id="UP000655225">
    <property type="component" value="Unassembled WGS sequence"/>
</dbReference>
<dbReference type="AlphaFoldDB" id="A0A835DPP1"/>
<dbReference type="GO" id="GO:0005737">
    <property type="term" value="C:cytoplasm"/>
    <property type="evidence" value="ECO:0007669"/>
    <property type="project" value="TreeGrafter"/>
</dbReference>
<dbReference type="PANTHER" id="PTHR46050:SF7">
    <property type="entry name" value="TETRATRICOPEPTIDE REPEAT (TPR)-LIKE SUPERFAMILY PROTEIN"/>
    <property type="match status" value="1"/>
</dbReference>
<comment type="caution">
    <text evidence="1">The sequence shown here is derived from an EMBL/GenBank/DDBJ whole genome shotgun (WGS) entry which is preliminary data.</text>
</comment>
<evidence type="ECO:0000313" key="2">
    <source>
        <dbReference type="Proteomes" id="UP000655225"/>
    </source>
</evidence>
<sequence length="116" mass="13449">MRKMKKNQNYQLKDLVHRLLLVTCYLHQLEDWEKPRKLCSTTNTQHPEANSYDIAQAQTLQAHLNKYPKARKLRGWHILVKETVCAISSGTDLAPQIYSLQAEALVKLVTKMLIPH</sequence>
<dbReference type="EMBL" id="JABCRI010000002">
    <property type="protein sequence ID" value="KAF8411483.1"/>
    <property type="molecule type" value="Genomic_DNA"/>
</dbReference>
<gene>
    <name evidence="1" type="ORF">HHK36_004035</name>
</gene>